<accession>A0A5E8B261</accession>
<gene>
    <name evidence="7" type="ORF">SAPINGB_P000107</name>
</gene>
<dbReference type="Proteomes" id="UP000398389">
    <property type="component" value="Unassembled WGS sequence"/>
</dbReference>
<evidence type="ECO:0000256" key="2">
    <source>
        <dbReference type="ARBA" id="ARBA00010492"/>
    </source>
</evidence>
<dbReference type="GeneID" id="43578931"/>
<reference evidence="7 8" key="1">
    <citation type="submission" date="2019-09" db="EMBL/GenBank/DDBJ databases">
        <authorList>
            <person name="Brejova B."/>
        </authorList>
    </citation>
    <scope>NUCLEOTIDE SEQUENCE [LARGE SCALE GENOMIC DNA]</scope>
</reference>
<evidence type="ECO:0000256" key="1">
    <source>
        <dbReference type="ARBA" id="ARBA00004173"/>
    </source>
</evidence>
<keyword evidence="8" id="KW-1185">Reference proteome</keyword>
<name>A0A5E8B261_9ASCO</name>
<dbReference type="PANTHER" id="PTHR28235">
    <property type="entry name" value="PROTEIN FYV4, MITOCHONDRIAL"/>
    <property type="match status" value="1"/>
</dbReference>
<dbReference type="PANTHER" id="PTHR28235:SF1">
    <property type="entry name" value="SMALL RIBOSOMAL SUBUNIT PROTEIN MS41"/>
    <property type="match status" value="1"/>
</dbReference>
<evidence type="ECO:0000256" key="5">
    <source>
        <dbReference type="ARBA" id="ARBA00035341"/>
    </source>
</evidence>
<dbReference type="GO" id="GO:0005739">
    <property type="term" value="C:mitochondrion"/>
    <property type="evidence" value="ECO:0007669"/>
    <property type="project" value="UniProtKB-SubCell"/>
</dbReference>
<dbReference type="EMBL" id="CABVLU010000001">
    <property type="protein sequence ID" value="VVT43702.1"/>
    <property type="molecule type" value="Genomic_DNA"/>
</dbReference>
<dbReference type="SMART" id="SM01238">
    <property type="entry name" value="IGR"/>
    <property type="match status" value="1"/>
</dbReference>
<evidence type="ECO:0000259" key="6">
    <source>
        <dbReference type="SMART" id="SM01238"/>
    </source>
</evidence>
<keyword evidence="3" id="KW-0496">Mitochondrion</keyword>
<dbReference type="InterPro" id="IPR039603">
    <property type="entry name" value="Ribosomal_mS41"/>
</dbReference>
<evidence type="ECO:0000313" key="7">
    <source>
        <dbReference type="EMBL" id="VVT43702.1"/>
    </source>
</evidence>
<dbReference type="OrthoDB" id="18595at2759"/>
<evidence type="ECO:0000256" key="4">
    <source>
        <dbReference type="ARBA" id="ARBA00035129"/>
    </source>
</evidence>
<comment type="subcellular location">
    <subcellularLocation>
        <location evidence="1">Mitochondrion</location>
    </subcellularLocation>
</comment>
<feature type="domain" description="Small ribosomal subunit protein mS41 SAM" evidence="6">
    <location>
        <begin position="58"/>
        <end position="113"/>
    </location>
</feature>
<dbReference type="AlphaFoldDB" id="A0A5E8B261"/>
<evidence type="ECO:0000313" key="8">
    <source>
        <dbReference type="Proteomes" id="UP000398389"/>
    </source>
</evidence>
<comment type="similarity">
    <text evidence="2">Belongs to the mitochondrion-specific ribosomal protein mS41 family.</text>
</comment>
<evidence type="ECO:0000256" key="3">
    <source>
        <dbReference type="ARBA" id="ARBA00023128"/>
    </source>
</evidence>
<dbReference type="RefSeq" id="XP_031850722.1">
    <property type="nucleotide sequence ID" value="XM_031994831.1"/>
</dbReference>
<sequence>MFQSLRTTATRSCIGRSLIFQQPLAVSTRAFSATSAAQIIYVKPKADVPAPTENIPDLAAFLNAIGRKSIDHEETIGTWEKLMTMSSQQMKADGIDVRSRKYILAWREKFAKGDELCEIKRGKKSWGGERRRKAVKAEFMAKKYREEHHRRLKEASEDN</sequence>
<dbReference type="Pfam" id="PF09597">
    <property type="entry name" value="SAM_Ribosomal_mS41"/>
    <property type="match status" value="1"/>
</dbReference>
<protein>
    <recommendedName>
        <fullName evidence="4">Small ribosomal subunit protein mS41</fullName>
    </recommendedName>
    <alternativeName>
        <fullName evidence="5">Protein FYV4, mitochondrial</fullName>
    </alternativeName>
</protein>
<dbReference type="InterPro" id="IPR019083">
    <property type="entry name" value="SAM_Ribosomal_mS41"/>
</dbReference>
<organism evidence="7 8">
    <name type="scientific">Magnusiomyces paraingens</name>
    <dbReference type="NCBI Taxonomy" id="2606893"/>
    <lineage>
        <taxon>Eukaryota</taxon>
        <taxon>Fungi</taxon>
        <taxon>Dikarya</taxon>
        <taxon>Ascomycota</taxon>
        <taxon>Saccharomycotina</taxon>
        <taxon>Dipodascomycetes</taxon>
        <taxon>Dipodascales</taxon>
        <taxon>Dipodascaceae</taxon>
        <taxon>Magnusiomyces</taxon>
    </lineage>
</organism>
<proteinExistence type="inferred from homology"/>